<dbReference type="Gene3D" id="1.10.10.10">
    <property type="entry name" value="Winged helix-like DNA-binding domain superfamily/Winged helix DNA-binding domain"/>
    <property type="match status" value="1"/>
</dbReference>
<name>A0A834X4U0_9FABA</name>
<accession>A0A834X4U0</accession>
<dbReference type="GO" id="GO:0031625">
    <property type="term" value="F:ubiquitin protein ligase binding"/>
    <property type="evidence" value="ECO:0007669"/>
    <property type="project" value="InterPro"/>
</dbReference>
<feature type="domain" description="Cullin family profile" evidence="4">
    <location>
        <begin position="371"/>
        <end position="600"/>
    </location>
</feature>
<organism evidence="5 6">
    <name type="scientific">Senna tora</name>
    <dbReference type="NCBI Taxonomy" id="362788"/>
    <lineage>
        <taxon>Eukaryota</taxon>
        <taxon>Viridiplantae</taxon>
        <taxon>Streptophyta</taxon>
        <taxon>Embryophyta</taxon>
        <taxon>Tracheophyta</taxon>
        <taxon>Spermatophyta</taxon>
        <taxon>Magnoliopsida</taxon>
        <taxon>eudicotyledons</taxon>
        <taxon>Gunneridae</taxon>
        <taxon>Pentapetalae</taxon>
        <taxon>rosids</taxon>
        <taxon>fabids</taxon>
        <taxon>Fabales</taxon>
        <taxon>Fabaceae</taxon>
        <taxon>Caesalpinioideae</taxon>
        <taxon>Cassia clade</taxon>
        <taxon>Senna</taxon>
    </lineage>
</organism>
<evidence type="ECO:0000256" key="2">
    <source>
        <dbReference type="PROSITE-ProRule" id="PRU00330"/>
    </source>
</evidence>
<evidence type="ECO:0000256" key="1">
    <source>
        <dbReference type="ARBA" id="ARBA00006019"/>
    </source>
</evidence>
<evidence type="ECO:0000313" key="5">
    <source>
        <dbReference type="EMBL" id="KAF7837844.1"/>
    </source>
</evidence>
<dbReference type="OrthoDB" id="27073at2759"/>
<evidence type="ECO:0000256" key="3">
    <source>
        <dbReference type="RuleBase" id="RU003829"/>
    </source>
</evidence>
<dbReference type="SMART" id="SM00182">
    <property type="entry name" value="CULLIN"/>
    <property type="match status" value="1"/>
</dbReference>
<dbReference type="SUPFAM" id="SSF46785">
    <property type="entry name" value="Winged helix' DNA-binding domain"/>
    <property type="match status" value="1"/>
</dbReference>
<dbReference type="Pfam" id="PF10557">
    <property type="entry name" value="Cullin_Nedd8"/>
    <property type="match status" value="1"/>
</dbReference>
<reference evidence="5" key="1">
    <citation type="submission" date="2020-09" db="EMBL/GenBank/DDBJ databases">
        <title>Genome-Enabled Discovery of Anthraquinone Biosynthesis in Senna tora.</title>
        <authorList>
            <person name="Kang S.-H."/>
            <person name="Pandey R.P."/>
            <person name="Lee C.-M."/>
            <person name="Sim J.-S."/>
            <person name="Jeong J.-T."/>
            <person name="Choi B.-S."/>
            <person name="Jung M."/>
            <person name="Ginzburg D."/>
            <person name="Zhao K."/>
            <person name="Won S.Y."/>
            <person name="Oh T.-J."/>
            <person name="Yu Y."/>
            <person name="Kim N.-H."/>
            <person name="Lee O.R."/>
            <person name="Lee T.-H."/>
            <person name="Bashyal P."/>
            <person name="Kim T.-S."/>
            <person name="Lee W.-H."/>
            <person name="Kawkins C."/>
            <person name="Kim C.-K."/>
            <person name="Kim J.S."/>
            <person name="Ahn B.O."/>
            <person name="Rhee S.Y."/>
            <person name="Sohng J.K."/>
        </authorList>
    </citation>
    <scope>NUCLEOTIDE SEQUENCE</scope>
    <source>
        <tissue evidence="5">Leaf</tissue>
    </source>
</reference>
<dbReference type="FunFam" id="1.10.10.10:FF:000503">
    <property type="entry name" value="Cullin-1"/>
    <property type="match status" value="1"/>
</dbReference>
<dbReference type="InterPro" id="IPR016159">
    <property type="entry name" value="Cullin_repeat-like_dom_sf"/>
</dbReference>
<dbReference type="InterPro" id="IPR036390">
    <property type="entry name" value="WH_DNA-bd_sf"/>
</dbReference>
<dbReference type="SUPFAM" id="SSF74788">
    <property type="entry name" value="Cullin repeat-like"/>
    <property type="match status" value="1"/>
</dbReference>
<dbReference type="InterPro" id="IPR036388">
    <property type="entry name" value="WH-like_DNA-bd_sf"/>
</dbReference>
<dbReference type="InterPro" id="IPR019559">
    <property type="entry name" value="Cullin_neddylation_domain"/>
</dbReference>
<dbReference type="SUPFAM" id="SSF75632">
    <property type="entry name" value="Cullin homology domain"/>
    <property type="match status" value="1"/>
</dbReference>
<gene>
    <name evidence="5" type="ORF">G2W53_006326</name>
</gene>
<dbReference type="Gene3D" id="1.20.1310.10">
    <property type="entry name" value="Cullin Repeats"/>
    <property type="match status" value="4"/>
</dbReference>
<comment type="caution">
    <text evidence="5">The sequence shown here is derived from an EMBL/GenBank/DDBJ whole genome shotgun (WGS) entry which is preliminary data.</text>
</comment>
<sequence>MNDNLTSLEEGWNTIRQVIVRLENVLEELSEPGISVEEFTMLYSTVYNMCFRTSRNYAELYKRYRKTLEEYITSMILPRLMEQGEEYLLKELAKRWQRYKCLVRWLSHCFCYLDRFYASAQNLPSLHHLGITLFHHLVYSEAMMRVKVVNAVTSHIHQEREGEKLDGALLRNLADVMFEIGKVDRDCYKEFEVVILQSATIYYSPKASNWFLHDSFSDYVLKAEECLKREKERIAPYMPSSIQPLLLQKVKEEFYTQELLDRELNYCHSNFRDDEKIDYLSKTYILFSKLPHGLNHVYKIFEQHVTAKGMELVKQTEYEGSCIKGFIQDLIELHNKYLDYVRDKFDNHMIFIKAHKSAHVVLCNEGHIGSEISEQLAYYCDNLLKKGARKTGDENIEETLEKVVELISCIDNKDLFAEFYRKKLAYRLLFKKNEDYDLVRSFLTKLKHRFGYMFILKMEGMVKDLMLAKENQNKFVEYLNNNTDIDAGMELDVTVLTSGSWPNYKSFNLTPPREMVRCVEVFEKFYHTNTQRRKLKWIYSLGSCDVLGNFEAKTMELNVTPGQASLLLLFNSSDRLSYSEIKMKLNLSDDDVIRLLRSVSCGKYKILNRASNSETVSSTDYFEFNSKFTNRVNRIKIPLPRLNEKKKIVKDVDTDRRCVIDASLVRIMKSRRVLGHNQLIIECLEHLRPLFKPDVRAIKLRIEDLILREYMERDRQDVNLYKYLA</sequence>
<protein>
    <submittedName>
        <fullName evidence="5">Cullin-1</fullName>
    </submittedName>
</protein>
<dbReference type="AlphaFoldDB" id="A0A834X4U0"/>
<dbReference type="InterPro" id="IPR059120">
    <property type="entry name" value="Cullin-like_AB"/>
</dbReference>
<dbReference type="PROSITE" id="PS50069">
    <property type="entry name" value="CULLIN_2"/>
    <property type="match status" value="1"/>
</dbReference>
<dbReference type="Proteomes" id="UP000634136">
    <property type="component" value="Unassembled WGS sequence"/>
</dbReference>
<dbReference type="GO" id="GO:0006511">
    <property type="term" value="P:ubiquitin-dependent protein catabolic process"/>
    <property type="evidence" value="ECO:0007669"/>
    <property type="project" value="InterPro"/>
</dbReference>
<evidence type="ECO:0000313" key="6">
    <source>
        <dbReference type="Proteomes" id="UP000634136"/>
    </source>
</evidence>
<dbReference type="InterPro" id="IPR016158">
    <property type="entry name" value="Cullin_homology"/>
</dbReference>
<dbReference type="EMBL" id="JAAIUW010000003">
    <property type="protein sequence ID" value="KAF7837844.1"/>
    <property type="molecule type" value="Genomic_DNA"/>
</dbReference>
<dbReference type="PANTHER" id="PTHR11932">
    <property type="entry name" value="CULLIN"/>
    <property type="match status" value="1"/>
</dbReference>
<dbReference type="InterPro" id="IPR036317">
    <property type="entry name" value="Cullin_homology_sf"/>
</dbReference>
<dbReference type="SMART" id="SM00884">
    <property type="entry name" value="Cullin_Nedd8"/>
    <property type="match status" value="1"/>
</dbReference>
<comment type="similarity">
    <text evidence="1 2 3">Belongs to the cullin family.</text>
</comment>
<dbReference type="Pfam" id="PF00888">
    <property type="entry name" value="Cullin"/>
    <property type="match status" value="1"/>
</dbReference>
<keyword evidence="6" id="KW-1185">Reference proteome</keyword>
<dbReference type="InterPro" id="IPR045093">
    <property type="entry name" value="Cullin"/>
</dbReference>
<evidence type="ECO:0000259" key="4">
    <source>
        <dbReference type="PROSITE" id="PS50069"/>
    </source>
</evidence>
<proteinExistence type="inferred from homology"/>
<dbReference type="Pfam" id="PF26557">
    <property type="entry name" value="Cullin_AB"/>
    <property type="match status" value="1"/>
</dbReference>
<dbReference type="InterPro" id="IPR001373">
    <property type="entry name" value="Cullin_N"/>
</dbReference>
<dbReference type="Gene3D" id="3.30.230.130">
    <property type="entry name" value="Cullin, Chain C, Domain 2"/>
    <property type="match status" value="1"/>
</dbReference>